<keyword evidence="6" id="KW-1185">Reference proteome</keyword>
<dbReference type="Pfam" id="PF00128">
    <property type="entry name" value="Alpha-amylase"/>
    <property type="match status" value="1"/>
</dbReference>
<dbReference type="EC" id="3.2.1.10" evidence="5"/>
<evidence type="ECO:0000256" key="3">
    <source>
        <dbReference type="ARBA" id="ARBA00023295"/>
    </source>
</evidence>
<evidence type="ECO:0000259" key="4">
    <source>
        <dbReference type="SMART" id="SM00642"/>
    </source>
</evidence>
<dbReference type="Gene3D" id="2.60.40.1180">
    <property type="entry name" value="Golgi alpha-mannosidase II"/>
    <property type="match status" value="1"/>
</dbReference>
<dbReference type="RefSeq" id="WP_099553226.1">
    <property type="nucleotide sequence ID" value="NZ_LT960614.1"/>
</dbReference>
<dbReference type="SUPFAM" id="SSF51445">
    <property type="entry name" value="(Trans)glycosidases"/>
    <property type="match status" value="1"/>
</dbReference>
<sequence length="558" mass="62548">MTSKRLSPKPTQIAAQDPDWWRGAVIYQVYPRSFQDSNDDGIGDLKGITSRLAYLADLGVDAVWLSPIFTSPMKDFGYDISDYCDVDPIFGTIADFDDLVAEAHRLGLKVMIDQVISHTADVHPWFAESRASRDNDKADWYVWADANPDGTPPNNWLSVFGGSAWEWDTRRCQYYLHNFLTSQPDLNYHSSEVQAAILDTVRFWLERGVDGFRMDTVNYYFHDQRLRDNPPNTTGGFGADAPEVNPYGHQDHIHDKNQPENLKFLKRFRSLLNEYPGAAAVGEVGDGKRSIELMAAYTSGGDKLHMCYTFDLLGDGYGREFLTSTIGRFEAGSKGSWPCWAFSNHDVPRAISRFASRSADPKRLAKVLCALLLSLRGSVCLYQGEELGLTEAELAFEDLVDPYGIRFWPEFKGRDGCRTPMVWTEGAVNGGFSGARPWLPVPAEHLPLAVDRQTGQPGSILEHFRSFLAFRRQTPVLVKGDVEFIEAEHETVAFVRRHEGKEMLCLFNLADVPVTFVLPKGMKVSPIGDLGFDGRQVGDEVALERIDAFLAWIEPPAA</sequence>
<dbReference type="FunFam" id="3.90.400.10:FF:000002">
    <property type="entry name" value="Sucrose isomerase"/>
    <property type="match status" value="1"/>
</dbReference>
<dbReference type="InterPro" id="IPR045857">
    <property type="entry name" value="O16G_dom_2"/>
</dbReference>
<reference evidence="6" key="1">
    <citation type="submission" date="2017-09" db="EMBL/GenBank/DDBJ databases">
        <title>Genome sequence of Nannocystis excedens DSM 71.</title>
        <authorList>
            <person name="Blom J."/>
        </authorList>
    </citation>
    <scope>NUCLEOTIDE SEQUENCE [LARGE SCALE GENOMIC DNA]</scope>
    <source>
        <strain evidence="6">type strain: E19</strain>
    </source>
</reference>
<evidence type="ECO:0000256" key="2">
    <source>
        <dbReference type="ARBA" id="ARBA00022801"/>
    </source>
</evidence>
<dbReference type="PANTHER" id="PTHR10357:SF179">
    <property type="entry name" value="NEUTRAL AND BASIC AMINO ACID TRANSPORT PROTEIN RBAT"/>
    <property type="match status" value="1"/>
</dbReference>
<dbReference type="InterPro" id="IPR017853">
    <property type="entry name" value="GH"/>
</dbReference>
<dbReference type="SMART" id="SM00642">
    <property type="entry name" value="Aamy"/>
    <property type="match status" value="1"/>
</dbReference>
<dbReference type="OrthoDB" id="9805159at2"/>
<keyword evidence="3 5" id="KW-0326">Glycosidase</keyword>
<comment type="similarity">
    <text evidence="1">Belongs to the glycosyl hydrolase 13 family.</text>
</comment>
<dbReference type="AlphaFoldDB" id="A0A2C9CZN1"/>
<dbReference type="InterPro" id="IPR013780">
    <property type="entry name" value="Glyco_hydro_b"/>
</dbReference>
<dbReference type="SUPFAM" id="SSF51011">
    <property type="entry name" value="Glycosyl hydrolase domain"/>
    <property type="match status" value="1"/>
</dbReference>
<dbReference type="CDD" id="cd11330">
    <property type="entry name" value="AmyAc_OligoGlu"/>
    <property type="match status" value="1"/>
</dbReference>
<dbReference type="Gene3D" id="3.20.20.80">
    <property type="entry name" value="Glycosidases"/>
    <property type="match status" value="2"/>
</dbReference>
<organism evidence="5 6">
    <name type="scientific">Hartmannibacter diazotrophicus</name>
    <dbReference type="NCBI Taxonomy" id="1482074"/>
    <lineage>
        <taxon>Bacteria</taxon>
        <taxon>Pseudomonadati</taxon>
        <taxon>Pseudomonadota</taxon>
        <taxon>Alphaproteobacteria</taxon>
        <taxon>Hyphomicrobiales</taxon>
        <taxon>Pleomorphomonadaceae</taxon>
        <taxon>Hartmannibacter</taxon>
    </lineage>
</organism>
<evidence type="ECO:0000313" key="5">
    <source>
        <dbReference type="EMBL" id="SON53552.1"/>
    </source>
</evidence>
<protein>
    <submittedName>
        <fullName evidence="5">Oligo-1,6-glucosidase 1</fullName>
        <ecNumber evidence="5">3.2.1.10</ecNumber>
    </submittedName>
</protein>
<evidence type="ECO:0000313" key="6">
    <source>
        <dbReference type="Proteomes" id="UP000223606"/>
    </source>
</evidence>
<dbReference type="PANTHER" id="PTHR10357">
    <property type="entry name" value="ALPHA-AMYLASE FAMILY MEMBER"/>
    <property type="match status" value="1"/>
</dbReference>
<feature type="domain" description="Glycosyl hydrolase family 13 catalytic" evidence="4">
    <location>
        <begin position="28"/>
        <end position="418"/>
    </location>
</feature>
<dbReference type="GO" id="GO:0004556">
    <property type="term" value="F:alpha-amylase activity"/>
    <property type="evidence" value="ECO:0007669"/>
    <property type="project" value="TreeGrafter"/>
</dbReference>
<proteinExistence type="inferred from homology"/>
<gene>
    <name evidence="5" type="primary">malL_1</name>
    <name evidence="5" type="ORF">HDIA_0011</name>
</gene>
<dbReference type="Proteomes" id="UP000223606">
    <property type="component" value="Chromosome 1"/>
</dbReference>
<dbReference type="EMBL" id="LT960614">
    <property type="protein sequence ID" value="SON53552.1"/>
    <property type="molecule type" value="Genomic_DNA"/>
</dbReference>
<dbReference type="GO" id="GO:0004574">
    <property type="term" value="F:oligo-1,6-glucosidase activity"/>
    <property type="evidence" value="ECO:0007669"/>
    <property type="project" value="UniProtKB-EC"/>
</dbReference>
<evidence type="ECO:0000256" key="1">
    <source>
        <dbReference type="ARBA" id="ARBA00008061"/>
    </source>
</evidence>
<dbReference type="Gene3D" id="3.90.400.10">
    <property type="entry name" value="Oligo-1,6-glucosidase, Domain 2"/>
    <property type="match status" value="1"/>
</dbReference>
<name>A0A2C9CZN1_9HYPH</name>
<keyword evidence="2 5" id="KW-0378">Hydrolase</keyword>
<dbReference type="KEGG" id="hdi:HDIA_0011"/>
<accession>A0A2C9CZN1</accession>
<dbReference type="InterPro" id="IPR006047">
    <property type="entry name" value="GH13_cat_dom"/>
</dbReference>
<dbReference type="GO" id="GO:0009313">
    <property type="term" value="P:oligosaccharide catabolic process"/>
    <property type="evidence" value="ECO:0007669"/>
    <property type="project" value="TreeGrafter"/>
</dbReference>